<evidence type="ECO:0000313" key="5">
    <source>
        <dbReference type="EMBL" id="XBT97023.1"/>
    </source>
</evidence>
<sequence length="803" mass="88954">MRYLRTALIIVILGFITSAIYISALVFQRQTALQDVGLGNITWTIAQAPSEFTRLEQRVSAMGMNDGSVDAHEVRLRFDIVVNRLKTLRSNGVEKFVQSNPHIGETLDDLEDALNQTRPLLSQLSVPGTPARILTILEPIYPKLARLSSDSNMWYSARIAEDRRGLLGLQLALTWVTVGMLIGGCLLILLLLIHNGLLGRAQKILQAKEQTLAIQNARFDAAMEAMSLGLCLLDDQYRVIVHNPRFLTLFGLDEVRARIGTPLADLIAPELLPPGLSTSGPRGVAGDKARVRNDIAVLSDHIHHLANGMVLAVSHEPTGEGGWVCTFEDVSERHRAQDRVVHMAHHDALTDMPNRLLFWESVGHALRGLAAGGQLFTILYLDLDRFKEVNDTLGHPVGDVLLRKVARRLRNTASQQDIVARLGGDEFAVLHRCLDSTLDSARDLSERLITNISRPYRINGNEIVVSTCIGIAVASRAGGDTGQLMKNADLALYQAKADGKGVYRIFSPQMEEDLQNRRNLEADMRHGIKLGQFEVHYQPQISLKTRKIVASEALVRWRHPERGLIPPAEFIPLAEETGFIDALGKWVLEQACQDALNWPEDVRVSVNLSPVQFRQTDLVDTVKTVLELTEFDARRLELEITESVLLRDNAANLEVLNRLRSLGLTIALDDFGTGYSSLNYLQRFPFDKLKIDRSFVRDLENRPDSFAIVQSIATLGRNLKMLTTAEGVETQTQLDMVIKAGCSESQGYYFSPPVPETEFRTMIGRKNSDAGDESGASNVRGPKSGRDKSSGKAADADSADGQY</sequence>
<keyword evidence="5" id="KW-0614">Plasmid</keyword>
<dbReference type="InterPro" id="IPR043128">
    <property type="entry name" value="Rev_trsase/Diguanyl_cyclase"/>
</dbReference>
<keyword evidence="2" id="KW-0472">Membrane</keyword>
<dbReference type="InterPro" id="IPR000160">
    <property type="entry name" value="GGDEF_dom"/>
</dbReference>
<dbReference type="InterPro" id="IPR052155">
    <property type="entry name" value="Biofilm_reg_signaling"/>
</dbReference>
<protein>
    <submittedName>
        <fullName evidence="5">EAL domain-containing protein</fullName>
    </submittedName>
</protein>
<dbReference type="Gene3D" id="3.20.20.450">
    <property type="entry name" value="EAL domain"/>
    <property type="match status" value="1"/>
</dbReference>
<geneLocation type="plasmid" evidence="5">
    <name>unnamed2</name>
</geneLocation>
<dbReference type="AlphaFoldDB" id="A0AAU7S3I9"/>
<dbReference type="InterPro" id="IPR029787">
    <property type="entry name" value="Nucleotide_cyclase"/>
</dbReference>
<accession>A0AAU7S3I9</accession>
<keyword evidence="2" id="KW-0812">Transmembrane</keyword>
<dbReference type="InterPro" id="IPR035919">
    <property type="entry name" value="EAL_sf"/>
</dbReference>
<dbReference type="Gene3D" id="3.30.450.20">
    <property type="entry name" value="PAS domain"/>
    <property type="match status" value="1"/>
</dbReference>
<dbReference type="CDD" id="cd01949">
    <property type="entry name" value="GGDEF"/>
    <property type="match status" value="1"/>
</dbReference>
<dbReference type="EMBL" id="CP157962">
    <property type="protein sequence ID" value="XBT97023.1"/>
    <property type="molecule type" value="Genomic_DNA"/>
</dbReference>
<dbReference type="PANTHER" id="PTHR44757">
    <property type="entry name" value="DIGUANYLATE CYCLASE DGCP"/>
    <property type="match status" value="1"/>
</dbReference>
<dbReference type="Pfam" id="PF12860">
    <property type="entry name" value="PAS_7"/>
    <property type="match status" value="1"/>
</dbReference>
<dbReference type="RefSeq" id="WP_174172289.1">
    <property type="nucleotide sequence ID" value="NZ_CP157962.1"/>
</dbReference>
<dbReference type="SUPFAM" id="SSF55073">
    <property type="entry name" value="Nucleotide cyclase"/>
    <property type="match status" value="1"/>
</dbReference>
<dbReference type="Pfam" id="PF00990">
    <property type="entry name" value="GGDEF"/>
    <property type="match status" value="1"/>
</dbReference>
<dbReference type="Pfam" id="PF00563">
    <property type="entry name" value="EAL"/>
    <property type="match status" value="1"/>
</dbReference>
<dbReference type="SUPFAM" id="SSF55785">
    <property type="entry name" value="PYP-like sensor domain (PAS domain)"/>
    <property type="match status" value="1"/>
</dbReference>
<dbReference type="SMART" id="SM00052">
    <property type="entry name" value="EAL"/>
    <property type="match status" value="1"/>
</dbReference>
<dbReference type="InterPro" id="IPR001633">
    <property type="entry name" value="EAL_dom"/>
</dbReference>
<dbReference type="NCBIfam" id="TIGR00254">
    <property type="entry name" value="GGDEF"/>
    <property type="match status" value="1"/>
</dbReference>
<dbReference type="SUPFAM" id="SSF141868">
    <property type="entry name" value="EAL domain-like"/>
    <property type="match status" value="1"/>
</dbReference>
<dbReference type="Gene3D" id="3.30.70.270">
    <property type="match status" value="1"/>
</dbReference>
<dbReference type="FunFam" id="3.20.20.450:FF:000001">
    <property type="entry name" value="Cyclic di-GMP phosphodiesterase yahA"/>
    <property type="match status" value="1"/>
</dbReference>
<dbReference type="CDD" id="cd01948">
    <property type="entry name" value="EAL"/>
    <property type="match status" value="1"/>
</dbReference>
<dbReference type="PROSITE" id="PS50887">
    <property type="entry name" value="GGDEF"/>
    <property type="match status" value="1"/>
</dbReference>
<evidence type="ECO:0000259" key="3">
    <source>
        <dbReference type="PROSITE" id="PS50883"/>
    </source>
</evidence>
<feature type="domain" description="GGDEF" evidence="4">
    <location>
        <begin position="374"/>
        <end position="508"/>
    </location>
</feature>
<feature type="region of interest" description="Disordered" evidence="1">
    <location>
        <begin position="760"/>
        <end position="803"/>
    </location>
</feature>
<keyword evidence="2" id="KW-1133">Transmembrane helix</keyword>
<feature type="transmembrane region" description="Helical" evidence="2">
    <location>
        <begin position="6"/>
        <end position="27"/>
    </location>
</feature>
<dbReference type="InterPro" id="IPR035965">
    <property type="entry name" value="PAS-like_dom_sf"/>
</dbReference>
<dbReference type="PANTHER" id="PTHR44757:SF2">
    <property type="entry name" value="BIOFILM ARCHITECTURE MAINTENANCE PROTEIN MBAA"/>
    <property type="match status" value="1"/>
</dbReference>
<reference evidence="5" key="1">
    <citation type="submission" date="2024-06" db="EMBL/GenBank/DDBJ databases">
        <authorList>
            <person name="Li T."/>
            <person name="Gao R."/>
        </authorList>
    </citation>
    <scope>NUCLEOTIDE SEQUENCE</scope>
    <source>
        <strain evidence="5">ZPR3</strain>
        <plasmid evidence="5">unnamed2</plasmid>
    </source>
</reference>
<proteinExistence type="predicted"/>
<evidence type="ECO:0000256" key="2">
    <source>
        <dbReference type="SAM" id="Phobius"/>
    </source>
</evidence>
<evidence type="ECO:0000259" key="4">
    <source>
        <dbReference type="PROSITE" id="PS50887"/>
    </source>
</evidence>
<gene>
    <name evidence="5" type="ORF">ABM479_32825</name>
</gene>
<dbReference type="SMART" id="SM00267">
    <property type="entry name" value="GGDEF"/>
    <property type="match status" value="1"/>
</dbReference>
<dbReference type="PROSITE" id="PS50883">
    <property type="entry name" value="EAL"/>
    <property type="match status" value="1"/>
</dbReference>
<feature type="domain" description="EAL" evidence="3">
    <location>
        <begin position="517"/>
        <end position="767"/>
    </location>
</feature>
<organism evidence="5">
    <name type="scientific">Rhizobium sp. ZPR3</name>
    <dbReference type="NCBI Taxonomy" id="3158967"/>
    <lineage>
        <taxon>Bacteria</taxon>
        <taxon>Pseudomonadati</taxon>
        <taxon>Pseudomonadota</taxon>
        <taxon>Alphaproteobacteria</taxon>
        <taxon>Hyphomicrobiales</taxon>
        <taxon>Rhizobiaceae</taxon>
        <taxon>Rhizobium/Agrobacterium group</taxon>
        <taxon>Rhizobium</taxon>
    </lineage>
</organism>
<evidence type="ECO:0000256" key="1">
    <source>
        <dbReference type="SAM" id="MobiDB-lite"/>
    </source>
</evidence>
<name>A0AAU7S3I9_9HYPH</name>
<feature type="transmembrane region" description="Helical" evidence="2">
    <location>
        <begin position="166"/>
        <end position="193"/>
    </location>
</feature>